<evidence type="ECO:0000256" key="5">
    <source>
        <dbReference type="ARBA" id="ARBA00023049"/>
    </source>
</evidence>
<dbReference type="PROSITE" id="PS50249">
    <property type="entry name" value="MPN"/>
    <property type="match status" value="1"/>
</dbReference>
<keyword evidence="2" id="KW-0479">Metal-binding</keyword>
<evidence type="ECO:0000313" key="8">
    <source>
        <dbReference type="EMBL" id="OGG72966.1"/>
    </source>
</evidence>
<dbReference type="Gene3D" id="3.40.140.10">
    <property type="entry name" value="Cytidine Deaminase, domain 2"/>
    <property type="match status" value="1"/>
</dbReference>
<comment type="caution">
    <text evidence="8">The sequence shown here is derived from an EMBL/GenBank/DDBJ whole genome shotgun (WGS) entry which is preliminary data.</text>
</comment>
<dbReference type="EMBL" id="MFLY01000020">
    <property type="protein sequence ID" value="OGG72966.1"/>
    <property type="molecule type" value="Genomic_DNA"/>
</dbReference>
<evidence type="ECO:0000256" key="4">
    <source>
        <dbReference type="ARBA" id="ARBA00022833"/>
    </source>
</evidence>
<dbReference type="PANTHER" id="PTHR30471">
    <property type="entry name" value="DNA REPAIR PROTEIN RADC"/>
    <property type="match status" value="1"/>
</dbReference>
<sequence length="227" mass="25295">MVKKVMKIKDLPKSDRPREKLVAKGAENLKDSELLAILLRTGKAGKNVIEIASQILSRYSKKRLLQMTHEDLVKIGGIDSAKATTLLAAFELAKRALEVNDTNLPTIVIPKDVVAQLTDLRHNKKEHFIALYLNARNQLVHKETISMGTLNANLVHPREVFEPALKHSVAGIMVAHNHPSGDPKPSEDDLEVTKRLVEAGKMMGVELLDHVIIATNNHFSFKEEELI</sequence>
<feature type="domain" description="MPN" evidence="7">
    <location>
        <begin position="106"/>
        <end position="227"/>
    </location>
</feature>
<keyword evidence="5" id="KW-0482">Metalloprotease</keyword>
<proteinExistence type="inferred from homology"/>
<dbReference type="InterPro" id="IPR001405">
    <property type="entry name" value="UPF0758"/>
</dbReference>
<evidence type="ECO:0000256" key="6">
    <source>
        <dbReference type="RuleBase" id="RU003797"/>
    </source>
</evidence>
<keyword evidence="1" id="KW-0645">Protease</keyword>
<protein>
    <recommendedName>
        <fullName evidence="7">MPN domain-containing protein</fullName>
    </recommendedName>
</protein>
<dbReference type="NCBIfam" id="NF000642">
    <property type="entry name" value="PRK00024.1"/>
    <property type="match status" value="1"/>
</dbReference>
<dbReference type="Pfam" id="PF04002">
    <property type="entry name" value="RadC"/>
    <property type="match status" value="1"/>
</dbReference>
<dbReference type="Pfam" id="PF20582">
    <property type="entry name" value="UPF0758_N"/>
    <property type="match status" value="1"/>
</dbReference>
<keyword evidence="4" id="KW-0862">Zinc</keyword>
<evidence type="ECO:0000256" key="3">
    <source>
        <dbReference type="ARBA" id="ARBA00022801"/>
    </source>
</evidence>
<evidence type="ECO:0000259" key="7">
    <source>
        <dbReference type="PROSITE" id="PS50249"/>
    </source>
</evidence>
<dbReference type="InterPro" id="IPR020891">
    <property type="entry name" value="UPF0758_CS"/>
</dbReference>
<dbReference type="CDD" id="cd08071">
    <property type="entry name" value="MPN_DUF2466"/>
    <property type="match status" value="1"/>
</dbReference>
<gene>
    <name evidence="8" type="ORF">A3A38_01720</name>
</gene>
<reference evidence="8 9" key="1">
    <citation type="journal article" date="2016" name="Nat. Commun.">
        <title>Thousands of microbial genomes shed light on interconnected biogeochemical processes in an aquifer system.</title>
        <authorList>
            <person name="Anantharaman K."/>
            <person name="Brown C.T."/>
            <person name="Hug L.A."/>
            <person name="Sharon I."/>
            <person name="Castelle C.J."/>
            <person name="Probst A.J."/>
            <person name="Thomas B.C."/>
            <person name="Singh A."/>
            <person name="Wilkins M.J."/>
            <person name="Karaoz U."/>
            <person name="Brodie E.L."/>
            <person name="Williams K.H."/>
            <person name="Hubbard S.S."/>
            <person name="Banfield J.F."/>
        </authorList>
    </citation>
    <scope>NUCLEOTIDE SEQUENCE [LARGE SCALE GENOMIC DNA]</scope>
</reference>
<name>A0A1F6EH55_9BACT</name>
<dbReference type="GO" id="GO:0046872">
    <property type="term" value="F:metal ion binding"/>
    <property type="evidence" value="ECO:0007669"/>
    <property type="project" value="UniProtKB-KW"/>
</dbReference>
<dbReference type="InterPro" id="IPR025657">
    <property type="entry name" value="RadC_JAB"/>
</dbReference>
<dbReference type="InterPro" id="IPR046778">
    <property type="entry name" value="UPF0758_N"/>
</dbReference>
<dbReference type="InterPro" id="IPR037518">
    <property type="entry name" value="MPN"/>
</dbReference>
<dbReference type="AlphaFoldDB" id="A0A1F6EH55"/>
<dbReference type="GO" id="GO:0006508">
    <property type="term" value="P:proteolysis"/>
    <property type="evidence" value="ECO:0007669"/>
    <property type="project" value="UniProtKB-KW"/>
</dbReference>
<comment type="similarity">
    <text evidence="6">Belongs to the UPF0758 family.</text>
</comment>
<organism evidence="8 9">
    <name type="scientific">Candidatus Kaiserbacteria bacterium RIFCSPLOWO2_01_FULL_53_17</name>
    <dbReference type="NCBI Taxonomy" id="1798511"/>
    <lineage>
        <taxon>Bacteria</taxon>
        <taxon>Candidatus Kaiseribacteriota</taxon>
    </lineage>
</organism>
<evidence type="ECO:0000256" key="2">
    <source>
        <dbReference type="ARBA" id="ARBA00022723"/>
    </source>
</evidence>
<keyword evidence="3" id="KW-0378">Hydrolase</keyword>
<dbReference type="PANTHER" id="PTHR30471:SF3">
    <property type="entry name" value="UPF0758 PROTEIN YEES-RELATED"/>
    <property type="match status" value="1"/>
</dbReference>
<dbReference type="PROSITE" id="PS01302">
    <property type="entry name" value="UPF0758"/>
    <property type="match status" value="1"/>
</dbReference>
<evidence type="ECO:0000313" key="9">
    <source>
        <dbReference type="Proteomes" id="UP000177306"/>
    </source>
</evidence>
<accession>A0A1F6EH55</accession>
<evidence type="ECO:0000256" key="1">
    <source>
        <dbReference type="ARBA" id="ARBA00022670"/>
    </source>
</evidence>
<dbReference type="Proteomes" id="UP000177306">
    <property type="component" value="Unassembled WGS sequence"/>
</dbReference>
<dbReference type="NCBIfam" id="TIGR00608">
    <property type="entry name" value="radc"/>
    <property type="match status" value="1"/>
</dbReference>
<dbReference type="GO" id="GO:0008237">
    <property type="term" value="F:metallopeptidase activity"/>
    <property type="evidence" value="ECO:0007669"/>
    <property type="project" value="UniProtKB-KW"/>
</dbReference>